<feature type="compositionally biased region" description="Polar residues" evidence="1">
    <location>
        <begin position="64"/>
        <end position="77"/>
    </location>
</feature>
<comment type="caution">
    <text evidence="2">The sequence shown here is derived from an EMBL/GenBank/DDBJ whole genome shotgun (WGS) entry which is preliminary data.</text>
</comment>
<proteinExistence type="predicted"/>
<dbReference type="RefSeq" id="XP_066702627.1">
    <property type="nucleotide sequence ID" value="XM_066842765.1"/>
</dbReference>
<sequence length="86" mass="9327">MELCSRRLDACTDVLHFYNVSTASSKSGGSRYPVQYDLDAELTPTVQTYVPENKEQTLLWSPSGASLSQLAGPSSGVTGRRLSASW</sequence>
<keyword evidence="3" id="KW-1185">Reference proteome</keyword>
<gene>
    <name evidence="2" type="ORF">PG986_006543</name>
</gene>
<dbReference type="GeneID" id="92075827"/>
<dbReference type="EMBL" id="JAQQWE010000004">
    <property type="protein sequence ID" value="KAK7957321.1"/>
    <property type="molecule type" value="Genomic_DNA"/>
</dbReference>
<accession>A0ABR1QKQ4</accession>
<name>A0ABR1QKQ4_9PEZI</name>
<organism evidence="2 3">
    <name type="scientific">Apiospora aurea</name>
    <dbReference type="NCBI Taxonomy" id="335848"/>
    <lineage>
        <taxon>Eukaryota</taxon>
        <taxon>Fungi</taxon>
        <taxon>Dikarya</taxon>
        <taxon>Ascomycota</taxon>
        <taxon>Pezizomycotina</taxon>
        <taxon>Sordariomycetes</taxon>
        <taxon>Xylariomycetidae</taxon>
        <taxon>Amphisphaeriales</taxon>
        <taxon>Apiosporaceae</taxon>
        <taxon>Apiospora</taxon>
    </lineage>
</organism>
<feature type="region of interest" description="Disordered" evidence="1">
    <location>
        <begin position="64"/>
        <end position="86"/>
    </location>
</feature>
<dbReference type="Proteomes" id="UP001391051">
    <property type="component" value="Unassembled WGS sequence"/>
</dbReference>
<evidence type="ECO:0000313" key="2">
    <source>
        <dbReference type="EMBL" id="KAK7957321.1"/>
    </source>
</evidence>
<protein>
    <submittedName>
        <fullName evidence="2">Uncharacterized protein</fullName>
    </submittedName>
</protein>
<evidence type="ECO:0000313" key="3">
    <source>
        <dbReference type="Proteomes" id="UP001391051"/>
    </source>
</evidence>
<reference evidence="2 3" key="1">
    <citation type="submission" date="2023-01" db="EMBL/GenBank/DDBJ databases">
        <title>Analysis of 21 Apiospora genomes using comparative genomics revels a genus with tremendous synthesis potential of carbohydrate active enzymes and secondary metabolites.</title>
        <authorList>
            <person name="Sorensen T."/>
        </authorList>
    </citation>
    <scope>NUCLEOTIDE SEQUENCE [LARGE SCALE GENOMIC DNA]</scope>
    <source>
        <strain evidence="2 3">CBS 24483</strain>
    </source>
</reference>
<evidence type="ECO:0000256" key="1">
    <source>
        <dbReference type="SAM" id="MobiDB-lite"/>
    </source>
</evidence>